<dbReference type="GO" id="GO:0032993">
    <property type="term" value="C:protein-DNA complex"/>
    <property type="evidence" value="ECO:0007669"/>
    <property type="project" value="TreeGrafter"/>
</dbReference>
<dbReference type="PROSITE" id="PS51755">
    <property type="entry name" value="OMPR_PHOB"/>
    <property type="match status" value="1"/>
</dbReference>
<keyword evidence="6 9" id="KW-0238">DNA-binding</keyword>
<dbReference type="Gene3D" id="6.10.250.690">
    <property type="match status" value="1"/>
</dbReference>
<dbReference type="OrthoDB" id="9793321at2"/>
<feature type="DNA-binding region" description="OmpR/PhoB-type" evidence="9">
    <location>
        <begin position="139"/>
        <end position="238"/>
    </location>
</feature>
<keyword evidence="13" id="KW-1185">Reference proteome</keyword>
<evidence type="ECO:0000256" key="8">
    <source>
        <dbReference type="PROSITE-ProRule" id="PRU00169"/>
    </source>
</evidence>
<dbReference type="Pfam" id="PF00072">
    <property type="entry name" value="Response_reg"/>
    <property type="match status" value="1"/>
</dbReference>
<dbReference type="Gene3D" id="1.10.10.10">
    <property type="entry name" value="Winged helix-like DNA-binding domain superfamily/Winged helix DNA-binding domain"/>
    <property type="match status" value="1"/>
</dbReference>
<evidence type="ECO:0000256" key="2">
    <source>
        <dbReference type="ARBA" id="ARBA00022490"/>
    </source>
</evidence>
<evidence type="ECO:0000313" key="13">
    <source>
        <dbReference type="Proteomes" id="UP000184076"/>
    </source>
</evidence>
<evidence type="ECO:0000259" key="10">
    <source>
        <dbReference type="PROSITE" id="PS50110"/>
    </source>
</evidence>
<dbReference type="SMART" id="SM00862">
    <property type="entry name" value="Trans_reg_C"/>
    <property type="match status" value="1"/>
</dbReference>
<evidence type="ECO:0000256" key="1">
    <source>
        <dbReference type="ARBA" id="ARBA00004496"/>
    </source>
</evidence>
<evidence type="ECO:0000256" key="4">
    <source>
        <dbReference type="ARBA" id="ARBA00023012"/>
    </source>
</evidence>
<evidence type="ECO:0000259" key="11">
    <source>
        <dbReference type="PROSITE" id="PS51755"/>
    </source>
</evidence>
<organism evidence="12 13">
    <name type="scientific">Desulfacinum infernum DSM 9756</name>
    <dbReference type="NCBI Taxonomy" id="1121391"/>
    <lineage>
        <taxon>Bacteria</taxon>
        <taxon>Pseudomonadati</taxon>
        <taxon>Thermodesulfobacteriota</taxon>
        <taxon>Syntrophobacteria</taxon>
        <taxon>Syntrophobacterales</taxon>
        <taxon>Syntrophobacteraceae</taxon>
        <taxon>Desulfacinum</taxon>
    </lineage>
</organism>
<dbReference type="InterPro" id="IPR001789">
    <property type="entry name" value="Sig_transdc_resp-reg_receiver"/>
</dbReference>
<evidence type="ECO:0000256" key="3">
    <source>
        <dbReference type="ARBA" id="ARBA00022553"/>
    </source>
</evidence>
<dbReference type="CDD" id="cd00383">
    <property type="entry name" value="trans_reg_C"/>
    <property type="match status" value="1"/>
</dbReference>
<keyword evidence="3 8" id="KW-0597">Phosphoprotein</keyword>
<feature type="domain" description="OmpR/PhoB-type" evidence="11">
    <location>
        <begin position="139"/>
        <end position="238"/>
    </location>
</feature>
<dbReference type="GO" id="GO:0006355">
    <property type="term" value="P:regulation of DNA-templated transcription"/>
    <property type="evidence" value="ECO:0007669"/>
    <property type="project" value="InterPro"/>
</dbReference>
<dbReference type="InterPro" id="IPR036388">
    <property type="entry name" value="WH-like_DNA-bd_sf"/>
</dbReference>
<dbReference type="GO" id="GO:0000976">
    <property type="term" value="F:transcription cis-regulatory region binding"/>
    <property type="evidence" value="ECO:0007669"/>
    <property type="project" value="TreeGrafter"/>
</dbReference>
<dbReference type="PROSITE" id="PS50110">
    <property type="entry name" value="RESPONSE_REGULATORY"/>
    <property type="match status" value="1"/>
</dbReference>
<keyword evidence="7" id="KW-0804">Transcription</keyword>
<evidence type="ECO:0000256" key="7">
    <source>
        <dbReference type="ARBA" id="ARBA00023163"/>
    </source>
</evidence>
<dbReference type="PANTHER" id="PTHR48111">
    <property type="entry name" value="REGULATOR OF RPOS"/>
    <property type="match status" value="1"/>
</dbReference>
<dbReference type="SMART" id="SM00448">
    <property type="entry name" value="REC"/>
    <property type="match status" value="1"/>
</dbReference>
<keyword evidence="4" id="KW-0902">Two-component regulatory system</keyword>
<dbReference type="InterPro" id="IPR001867">
    <property type="entry name" value="OmpR/PhoB-type_DNA-bd"/>
</dbReference>
<evidence type="ECO:0000256" key="5">
    <source>
        <dbReference type="ARBA" id="ARBA00023015"/>
    </source>
</evidence>
<evidence type="ECO:0000256" key="9">
    <source>
        <dbReference type="PROSITE-ProRule" id="PRU01091"/>
    </source>
</evidence>
<reference evidence="13" key="1">
    <citation type="submission" date="2016-11" db="EMBL/GenBank/DDBJ databases">
        <authorList>
            <person name="Varghese N."/>
            <person name="Submissions S."/>
        </authorList>
    </citation>
    <scope>NUCLEOTIDE SEQUENCE [LARGE SCALE GENOMIC DNA]</scope>
    <source>
        <strain evidence="13">DSM 9756</strain>
    </source>
</reference>
<feature type="domain" description="Response regulatory" evidence="10">
    <location>
        <begin position="6"/>
        <end position="119"/>
    </location>
</feature>
<evidence type="ECO:0000256" key="6">
    <source>
        <dbReference type="ARBA" id="ARBA00023125"/>
    </source>
</evidence>
<dbReference type="Gene3D" id="3.40.50.2300">
    <property type="match status" value="1"/>
</dbReference>
<dbReference type="AlphaFoldDB" id="A0A1M4YHN9"/>
<dbReference type="InterPro" id="IPR011006">
    <property type="entry name" value="CheY-like_superfamily"/>
</dbReference>
<keyword evidence="5" id="KW-0805">Transcription regulation</keyword>
<dbReference type="Pfam" id="PF00486">
    <property type="entry name" value="Trans_reg_C"/>
    <property type="match status" value="1"/>
</dbReference>
<dbReference type="InterPro" id="IPR016032">
    <property type="entry name" value="Sig_transdc_resp-reg_C-effctor"/>
</dbReference>
<dbReference type="EMBL" id="FQVB01000010">
    <property type="protein sequence ID" value="SHF05153.1"/>
    <property type="molecule type" value="Genomic_DNA"/>
</dbReference>
<name>A0A1M4YHN9_9BACT</name>
<dbReference type="SUPFAM" id="SSF52172">
    <property type="entry name" value="CheY-like"/>
    <property type="match status" value="1"/>
</dbReference>
<dbReference type="FunFam" id="3.40.50.2300:FF:000001">
    <property type="entry name" value="DNA-binding response regulator PhoB"/>
    <property type="match status" value="1"/>
</dbReference>
<dbReference type="GO" id="GO:0000156">
    <property type="term" value="F:phosphorelay response regulator activity"/>
    <property type="evidence" value="ECO:0007669"/>
    <property type="project" value="TreeGrafter"/>
</dbReference>
<protein>
    <submittedName>
        <fullName evidence="12">Two component transcriptional regulator, winged helix family</fullName>
    </submittedName>
</protein>
<keyword evidence="2" id="KW-0963">Cytoplasm</keyword>
<feature type="modified residue" description="4-aspartylphosphate" evidence="8">
    <location>
        <position position="55"/>
    </location>
</feature>
<dbReference type="PANTHER" id="PTHR48111:SF39">
    <property type="entry name" value="TRANSCRIPTIONAL REGULATORY PROTEIN CPXR"/>
    <property type="match status" value="1"/>
</dbReference>
<dbReference type="GO" id="GO:0005829">
    <property type="term" value="C:cytosol"/>
    <property type="evidence" value="ECO:0007669"/>
    <property type="project" value="TreeGrafter"/>
</dbReference>
<comment type="subcellular location">
    <subcellularLocation>
        <location evidence="1">Cytoplasm</location>
    </subcellularLocation>
</comment>
<dbReference type="InterPro" id="IPR039420">
    <property type="entry name" value="WalR-like"/>
</dbReference>
<evidence type="ECO:0000313" key="12">
    <source>
        <dbReference type="EMBL" id="SHF05153.1"/>
    </source>
</evidence>
<dbReference type="Proteomes" id="UP000184076">
    <property type="component" value="Unassembled WGS sequence"/>
</dbReference>
<accession>A0A1M4YHN9</accession>
<gene>
    <name evidence="12" type="ORF">SAMN02745206_01259</name>
</gene>
<sequence length="256" mass="27945">MSEVLRLLVIDDDAELCELLSQYLEPHGFRVVGVHDGETGLRAVAEDTFDLVVLDVMLPGLDGLEVLRRLRALSPIPVVMLTARGDDVDRIVGLELGADDYLPKPFNPRELLARLRAVLRRARQTESAPPPLDAGSASPEGIRVGDVELHTGTRTATCGGRELRLTTVEFNLLEAMMRAAGRVLSREELSLLVLGRKLQPYDRSLDVHVSNLRKKLGDGPRGAERIKTVRGVGYLYCLPEGGRPEDLPGGEGIGES</sequence>
<dbReference type="STRING" id="1121391.SAMN02745206_01259"/>
<proteinExistence type="predicted"/>
<dbReference type="SUPFAM" id="SSF46894">
    <property type="entry name" value="C-terminal effector domain of the bipartite response regulators"/>
    <property type="match status" value="1"/>
</dbReference>
<dbReference type="RefSeq" id="WP_084076253.1">
    <property type="nucleotide sequence ID" value="NZ_FQVB01000010.1"/>
</dbReference>